<comment type="caution">
    <text evidence="1">The sequence shown here is derived from an EMBL/GenBank/DDBJ whole genome shotgun (WGS) entry which is preliminary data.</text>
</comment>
<sequence length="299" mass="31754">MATRFSPHLLLVALTISTLLRPISTSTTTPPPSSSPTTTTTTTIPPPHSPSKPTSPPPPNPPSPPPAPQNRSPPPPHSPSKPTSPPPPPPNPSSPPPPPPPPSLPPLLENIVSALLNAGNFRHWATLLSATNSSSLPPLTTATLFIPSDQALSHFPTPTSTPFSFDPFLIPYHIIPQRLPFSDLQLFQTLTRLPTLLPSNSILITKNSHSNFSVDGSQITHPDLYVNSAVAVHGIQNVLDYAIYGSERLSPPPPPNMKGPETAPYSQCCGRRSDAAGLGRNGFRIVFVVVCAAFAFNIS</sequence>
<dbReference type="Proteomes" id="UP000828048">
    <property type="component" value="Chromosome 6"/>
</dbReference>
<organism evidence="1 2">
    <name type="scientific">Vaccinium darrowii</name>
    <dbReference type="NCBI Taxonomy" id="229202"/>
    <lineage>
        <taxon>Eukaryota</taxon>
        <taxon>Viridiplantae</taxon>
        <taxon>Streptophyta</taxon>
        <taxon>Embryophyta</taxon>
        <taxon>Tracheophyta</taxon>
        <taxon>Spermatophyta</taxon>
        <taxon>Magnoliopsida</taxon>
        <taxon>eudicotyledons</taxon>
        <taxon>Gunneridae</taxon>
        <taxon>Pentapetalae</taxon>
        <taxon>asterids</taxon>
        <taxon>Ericales</taxon>
        <taxon>Ericaceae</taxon>
        <taxon>Vaccinioideae</taxon>
        <taxon>Vaccinieae</taxon>
        <taxon>Vaccinium</taxon>
    </lineage>
</organism>
<proteinExistence type="predicted"/>
<protein>
    <submittedName>
        <fullName evidence="1">Uncharacterized protein</fullName>
    </submittedName>
</protein>
<gene>
    <name evidence="1" type="ORF">Vadar_011478</name>
</gene>
<evidence type="ECO:0000313" key="2">
    <source>
        <dbReference type="Proteomes" id="UP000828048"/>
    </source>
</evidence>
<name>A0ACB7X967_9ERIC</name>
<keyword evidence="2" id="KW-1185">Reference proteome</keyword>
<accession>A0ACB7X967</accession>
<evidence type="ECO:0000313" key="1">
    <source>
        <dbReference type="EMBL" id="KAH7837236.1"/>
    </source>
</evidence>
<reference evidence="1 2" key="1">
    <citation type="journal article" date="2021" name="Hortic Res">
        <title>High-quality reference genome and annotation aids understanding of berry development for evergreen blueberry (Vaccinium darrowii).</title>
        <authorList>
            <person name="Yu J."/>
            <person name="Hulse-Kemp A.M."/>
            <person name="Babiker E."/>
            <person name="Staton M."/>
        </authorList>
    </citation>
    <scope>NUCLEOTIDE SEQUENCE [LARGE SCALE GENOMIC DNA]</scope>
    <source>
        <strain evidence="2">cv. NJ 8807/NJ 8810</strain>
        <tissue evidence="1">Young leaf</tissue>
    </source>
</reference>
<dbReference type="EMBL" id="CM037156">
    <property type="protein sequence ID" value="KAH7837236.1"/>
    <property type="molecule type" value="Genomic_DNA"/>
</dbReference>